<accession>A0A5P2H809</accession>
<dbReference type="PRINTS" id="PR00032">
    <property type="entry name" value="HTHARAC"/>
</dbReference>
<dbReference type="PROSITE" id="PS01124">
    <property type="entry name" value="HTH_ARAC_FAMILY_2"/>
    <property type="match status" value="1"/>
</dbReference>
<dbReference type="Proteomes" id="UP000322822">
    <property type="component" value="Chromosome 2"/>
</dbReference>
<evidence type="ECO:0000259" key="4">
    <source>
        <dbReference type="PROSITE" id="PS01124"/>
    </source>
</evidence>
<evidence type="ECO:0000256" key="3">
    <source>
        <dbReference type="ARBA" id="ARBA00023163"/>
    </source>
</evidence>
<dbReference type="RefSeq" id="WP_150374244.1">
    <property type="nucleotide sequence ID" value="NZ_CP044067.1"/>
</dbReference>
<dbReference type="InterPro" id="IPR035418">
    <property type="entry name" value="AraC-bd_2"/>
</dbReference>
<dbReference type="PANTHER" id="PTHR46796:SF6">
    <property type="entry name" value="ARAC SUBFAMILY"/>
    <property type="match status" value="1"/>
</dbReference>
<dbReference type="SUPFAM" id="SSF46689">
    <property type="entry name" value="Homeodomain-like"/>
    <property type="match status" value="1"/>
</dbReference>
<sequence length="321" mass="35980">MEKPNTSIRRWSTDDVESRLRREYWIDAIGHSLARSDIDISDSERFQAKLLSGDFGPLRMSRTMATVGRRVRRTRRNIALDSRDSYHLVTSHNGPWSVHTERGSVDLRGQDAVLLSSGREYAIHLPDESDLILVGLPSHWIEGWIYRADDHVGAHIDASAGWARVLCAFIRQMFQDFQDSVAHDASLLASELGALAGRALNPPSDIQLSRSSELAGKIQRCIRDRHREASIAAVDIATDLGMSVRSLHRHLAVLGVSMAKYLMETRVESAKAMLTSRAFRNLSVAEIGHRCGYGDASHFIKQFRRSTAMTPGTFRKRMSSV</sequence>
<reference evidence="5 6" key="1">
    <citation type="submission" date="2019-09" db="EMBL/GenBank/DDBJ databases">
        <title>FDA dAtabase for Regulatory Grade micrObial Sequences (FDA-ARGOS): Supporting development and validation of Infectious Disease Dx tests.</title>
        <authorList>
            <person name="Sciortino C."/>
            <person name="Tallon L."/>
            <person name="Sadzewicz L."/>
            <person name="Vavikolanu K."/>
            <person name="Mehta A."/>
            <person name="Aluvathingal J."/>
            <person name="Nadendla S."/>
            <person name="Nandy P."/>
            <person name="Geyer C."/>
            <person name="Yan Y."/>
            <person name="Sichtig H."/>
        </authorList>
    </citation>
    <scope>NUCLEOTIDE SEQUENCE [LARGE SCALE GENOMIC DNA]</scope>
    <source>
        <strain evidence="5 6">FDAARGOS_664</strain>
    </source>
</reference>
<evidence type="ECO:0000313" key="6">
    <source>
        <dbReference type="Proteomes" id="UP000322822"/>
    </source>
</evidence>
<dbReference type="InterPro" id="IPR018060">
    <property type="entry name" value="HTH_AraC"/>
</dbReference>
<dbReference type="GO" id="GO:0003700">
    <property type="term" value="F:DNA-binding transcription factor activity"/>
    <property type="evidence" value="ECO:0007669"/>
    <property type="project" value="InterPro"/>
</dbReference>
<dbReference type="Pfam" id="PF12833">
    <property type="entry name" value="HTH_18"/>
    <property type="match status" value="1"/>
</dbReference>
<evidence type="ECO:0000313" key="5">
    <source>
        <dbReference type="EMBL" id="QET04182.1"/>
    </source>
</evidence>
<keyword evidence="2" id="KW-0238">DNA-binding</keyword>
<dbReference type="PANTHER" id="PTHR46796">
    <property type="entry name" value="HTH-TYPE TRANSCRIPTIONAL ACTIVATOR RHAS-RELATED"/>
    <property type="match status" value="1"/>
</dbReference>
<proteinExistence type="predicted"/>
<keyword evidence="1" id="KW-0805">Transcription regulation</keyword>
<name>A0A5P2H809_9BURK</name>
<keyword evidence="3" id="KW-0804">Transcription</keyword>
<dbReference type="Gene3D" id="1.10.10.60">
    <property type="entry name" value="Homeodomain-like"/>
    <property type="match status" value="1"/>
</dbReference>
<dbReference type="PROSITE" id="PS00041">
    <property type="entry name" value="HTH_ARAC_FAMILY_1"/>
    <property type="match status" value="1"/>
</dbReference>
<evidence type="ECO:0000256" key="1">
    <source>
        <dbReference type="ARBA" id="ARBA00023015"/>
    </source>
</evidence>
<dbReference type="InterPro" id="IPR018062">
    <property type="entry name" value="HTH_AraC-typ_CS"/>
</dbReference>
<organism evidence="5 6">
    <name type="scientific">Cupriavidus pauculus</name>
    <dbReference type="NCBI Taxonomy" id="82633"/>
    <lineage>
        <taxon>Bacteria</taxon>
        <taxon>Pseudomonadati</taxon>
        <taxon>Pseudomonadota</taxon>
        <taxon>Betaproteobacteria</taxon>
        <taxon>Burkholderiales</taxon>
        <taxon>Burkholderiaceae</taxon>
        <taxon>Cupriavidus</taxon>
    </lineage>
</organism>
<dbReference type="OrthoDB" id="9178898at2"/>
<dbReference type="SMART" id="SM00342">
    <property type="entry name" value="HTH_ARAC"/>
    <property type="match status" value="1"/>
</dbReference>
<dbReference type="InterPro" id="IPR009057">
    <property type="entry name" value="Homeodomain-like_sf"/>
</dbReference>
<dbReference type="GO" id="GO:0043565">
    <property type="term" value="F:sequence-specific DNA binding"/>
    <property type="evidence" value="ECO:0007669"/>
    <property type="project" value="InterPro"/>
</dbReference>
<gene>
    <name evidence="5" type="ORF">FOB72_18685</name>
</gene>
<dbReference type="Pfam" id="PF14525">
    <property type="entry name" value="AraC_binding_2"/>
    <property type="match status" value="1"/>
</dbReference>
<evidence type="ECO:0000256" key="2">
    <source>
        <dbReference type="ARBA" id="ARBA00023125"/>
    </source>
</evidence>
<feature type="domain" description="HTH araC/xylS-type" evidence="4">
    <location>
        <begin position="216"/>
        <end position="317"/>
    </location>
</feature>
<protein>
    <submittedName>
        <fullName evidence="5">AraC family transcriptional regulator</fullName>
    </submittedName>
</protein>
<dbReference type="InterPro" id="IPR020449">
    <property type="entry name" value="Tscrpt_reg_AraC-type_HTH"/>
</dbReference>
<dbReference type="InterPro" id="IPR050204">
    <property type="entry name" value="AraC_XylS_family_regulators"/>
</dbReference>
<dbReference type="AlphaFoldDB" id="A0A5P2H809"/>
<dbReference type="EMBL" id="CP044067">
    <property type="protein sequence ID" value="QET04182.1"/>
    <property type="molecule type" value="Genomic_DNA"/>
</dbReference>